<name>A0A517LVE4_9BACT</name>
<dbReference type="Proteomes" id="UP000319557">
    <property type="component" value="Chromosome"/>
</dbReference>
<reference evidence="1 2" key="1">
    <citation type="submission" date="2019-02" db="EMBL/GenBank/DDBJ databases">
        <title>Deep-cultivation of Planctomycetes and their phenomic and genomic characterization uncovers novel biology.</title>
        <authorList>
            <person name="Wiegand S."/>
            <person name="Jogler M."/>
            <person name="Boedeker C."/>
            <person name="Pinto D."/>
            <person name="Vollmers J."/>
            <person name="Rivas-Marin E."/>
            <person name="Kohn T."/>
            <person name="Peeters S.H."/>
            <person name="Heuer A."/>
            <person name="Rast P."/>
            <person name="Oberbeckmann S."/>
            <person name="Bunk B."/>
            <person name="Jeske O."/>
            <person name="Meyerdierks A."/>
            <person name="Storesund J.E."/>
            <person name="Kallscheuer N."/>
            <person name="Luecker S."/>
            <person name="Lage O.M."/>
            <person name="Pohl T."/>
            <person name="Merkel B.J."/>
            <person name="Hornburger P."/>
            <person name="Mueller R.-W."/>
            <person name="Bruemmer F."/>
            <person name="Labrenz M."/>
            <person name="Spormann A.M."/>
            <person name="Op den Camp H."/>
            <person name="Overmann J."/>
            <person name="Amann R."/>
            <person name="Jetten M.S.M."/>
            <person name="Mascher T."/>
            <person name="Medema M.H."/>
            <person name="Devos D.P."/>
            <person name="Kaster A.-K."/>
            <person name="Ovreas L."/>
            <person name="Rohde M."/>
            <person name="Galperin M.Y."/>
            <person name="Jogler C."/>
        </authorList>
    </citation>
    <scope>NUCLEOTIDE SEQUENCE [LARGE SCALE GENOMIC DNA]</scope>
    <source>
        <strain evidence="1 2">EC9</strain>
    </source>
</reference>
<evidence type="ECO:0000313" key="1">
    <source>
        <dbReference type="EMBL" id="QDS86588.1"/>
    </source>
</evidence>
<accession>A0A517LVE4</accession>
<proteinExistence type="predicted"/>
<organism evidence="1 2">
    <name type="scientific">Rosistilla ulvae</name>
    <dbReference type="NCBI Taxonomy" id="1930277"/>
    <lineage>
        <taxon>Bacteria</taxon>
        <taxon>Pseudomonadati</taxon>
        <taxon>Planctomycetota</taxon>
        <taxon>Planctomycetia</taxon>
        <taxon>Pirellulales</taxon>
        <taxon>Pirellulaceae</taxon>
        <taxon>Rosistilla</taxon>
    </lineage>
</organism>
<protein>
    <submittedName>
        <fullName evidence="1">Uncharacterized protein</fullName>
    </submittedName>
</protein>
<dbReference type="KEGG" id="ruv:EC9_07550"/>
<dbReference type="EMBL" id="CP036261">
    <property type="protein sequence ID" value="QDS86588.1"/>
    <property type="molecule type" value="Genomic_DNA"/>
</dbReference>
<evidence type="ECO:0000313" key="2">
    <source>
        <dbReference type="Proteomes" id="UP000319557"/>
    </source>
</evidence>
<sequence length="207" mass="22949">MTWMLTDDIVEKTAGIWTLRSPLAAPDQGWRIDCGDAGEVDQLLAIGSSVPMPVFQEADSPLEDLVVHYRQALEPGISLDVRYQLLTVSPARLVLQATYAVQTRAFETHPALQIAVPKLQQTELATINRSHIGSFHVAVVMQACDVAQANLIDDGKTSRVNFYGDFMERGVIRKCRLRIILSPLSEQELQADQELEALSREPLPLVS</sequence>
<dbReference type="AlphaFoldDB" id="A0A517LVE4"/>
<gene>
    <name evidence="1" type="ORF">EC9_07550</name>
</gene>
<keyword evidence="2" id="KW-1185">Reference proteome</keyword>